<evidence type="ECO:0000313" key="8">
    <source>
        <dbReference type="EMBL" id="WKA01814.1"/>
    </source>
</evidence>
<feature type="transmembrane region" description="Helical" evidence="6">
    <location>
        <begin position="60"/>
        <end position="77"/>
    </location>
</feature>
<proteinExistence type="inferred from homology"/>
<evidence type="ECO:0000256" key="4">
    <source>
        <dbReference type="ARBA" id="ARBA00022989"/>
    </source>
</evidence>
<dbReference type="Proteomes" id="UP001227230">
    <property type="component" value="Chromosome 13"/>
</dbReference>
<dbReference type="EMBL" id="CP126660">
    <property type="protein sequence ID" value="WKA01814.1"/>
    <property type="molecule type" value="Genomic_DNA"/>
</dbReference>
<dbReference type="PROSITE" id="PS50244">
    <property type="entry name" value="S5A_REDUCTASE"/>
    <property type="match status" value="1"/>
</dbReference>
<organism evidence="8 9">
    <name type="scientific">Vitis vinifera</name>
    <name type="common">Grape</name>
    <dbReference type="NCBI Taxonomy" id="29760"/>
    <lineage>
        <taxon>Eukaryota</taxon>
        <taxon>Viridiplantae</taxon>
        <taxon>Streptophyta</taxon>
        <taxon>Embryophyta</taxon>
        <taxon>Tracheophyta</taxon>
        <taxon>Spermatophyta</taxon>
        <taxon>Magnoliopsida</taxon>
        <taxon>eudicotyledons</taxon>
        <taxon>Gunneridae</taxon>
        <taxon>Pentapetalae</taxon>
        <taxon>rosids</taxon>
        <taxon>Vitales</taxon>
        <taxon>Vitaceae</taxon>
        <taxon>Viteae</taxon>
        <taxon>Vitis</taxon>
    </lineage>
</organism>
<comment type="similarity">
    <text evidence="2">Belongs to the steroid 5-alpha reductase family.</text>
</comment>
<dbReference type="InterPro" id="IPR039357">
    <property type="entry name" value="SRD5A/TECR"/>
</dbReference>
<dbReference type="PANTHER" id="PTHR10556">
    <property type="entry name" value="3-OXO-5-ALPHA-STEROID 4-DEHYDROGENASE"/>
    <property type="match status" value="1"/>
</dbReference>
<evidence type="ECO:0000313" key="9">
    <source>
        <dbReference type="Proteomes" id="UP001227230"/>
    </source>
</evidence>
<keyword evidence="5 6" id="KW-0472">Membrane</keyword>
<name>A0ABY9D4H0_VITVI</name>
<dbReference type="PANTHER" id="PTHR10556:SF35">
    <property type="entry name" value="3-OXO-5-ALPHA-STEROID 4-DEHYDROGENASE FAMILY PROTEIN"/>
    <property type="match status" value="1"/>
</dbReference>
<evidence type="ECO:0000256" key="5">
    <source>
        <dbReference type="ARBA" id="ARBA00023136"/>
    </source>
</evidence>
<evidence type="ECO:0000256" key="3">
    <source>
        <dbReference type="ARBA" id="ARBA00022692"/>
    </source>
</evidence>
<comment type="subcellular location">
    <subcellularLocation>
        <location evidence="1">Membrane</location>
        <topology evidence="1">Multi-pass membrane protein</topology>
    </subcellularLocation>
</comment>
<sequence>MMETLDFLYPSSSFITTMSMINILGLSFFGFLEMMGINLQYSKLWNPNSKRIKVSSRTGMLLLYTPAFLVGFASFWIFPEKGFRPLLVTTALTIHFFKRVLEVLFVHKYSGGMVLDSIILISSGYSTTTATMIHAQHIAQGFMEPAIDLKCPGILLFSVGICGNFYHHYLLSKLRGKGEKGYKIPKGGLFHQVICPHYLFEILEFVGVFFISQTLYSLSFTISTTLYLIGRSYATRKWNVKKLYDLMMLASLGSWMTQL</sequence>
<feature type="transmembrane region" description="Helical" evidence="6">
    <location>
        <begin position="20"/>
        <end position="39"/>
    </location>
</feature>
<evidence type="ECO:0000256" key="1">
    <source>
        <dbReference type="ARBA" id="ARBA00004141"/>
    </source>
</evidence>
<gene>
    <name evidence="8" type="ORF">VitviT2T_020073</name>
</gene>
<protein>
    <recommendedName>
        <fullName evidence="7">3-oxo-5-alpha-steroid 4-dehydrogenase C-terminal domain-containing protein</fullName>
    </recommendedName>
</protein>
<keyword evidence="4 6" id="KW-1133">Transmembrane helix</keyword>
<evidence type="ECO:0000259" key="7">
    <source>
        <dbReference type="Pfam" id="PF02544"/>
    </source>
</evidence>
<accession>A0ABY9D4H0</accession>
<evidence type="ECO:0000256" key="6">
    <source>
        <dbReference type="SAM" id="Phobius"/>
    </source>
</evidence>
<dbReference type="InterPro" id="IPR001104">
    <property type="entry name" value="3-oxo-5_a-steroid_4-DH_C"/>
</dbReference>
<dbReference type="Pfam" id="PF02544">
    <property type="entry name" value="Steroid_dh"/>
    <property type="match status" value="1"/>
</dbReference>
<feature type="domain" description="3-oxo-5-alpha-steroid 4-dehydrogenase C-terminal" evidence="7">
    <location>
        <begin position="149"/>
        <end position="242"/>
    </location>
</feature>
<keyword evidence="9" id="KW-1185">Reference proteome</keyword>
<evidence type="ECO:0000256" key="2">
    <source>
        <dbReference type="ARBA" id="ARBA00007742"/>
    </source>
</evidence>
<reference evidence="8 9" key="1">
    <citation type="journal article" date="2023" name="Hortic Res">
        <title>The complete reference genome for grapevine (Vitis vinifera L.) genetics and breeding.</title>
        <authorList>
            <person name="Shi X."/>
            <person name="Cao S."/>
            <person name="Wang X."/>
            <person name="Huang S."/>
            <person name="Wang Y."/>
            <person name="Liu Z."/>
            <person name="Liu W."/>
            <person name="Leng X."/>
            <person name="Peng Y."/>
            <person name="Wang N."/>
            <person name="Wang Y."/>
            <person name="Ma Z."/>
            <person name="Xu X."/>
            <person name="Zhang F."/>
            <person name="Xue H."/>
            <person name="Zhong H."/>
            <person name="Wang Y."/>
            <person name="Zhang K."/>
            <person name="Velt A."/>
            <person name="Avia K."/>
            <person name="Holtgrawe D."/>
            <person name="Grimplet J."/>
            <person name="Matus J.T."/>
            <person name="Ware D."/>
            <person name="Wu X."/>
            <person name="Wang H."/>
            <person name="Liu C."/>
            <person name="Fang Y."/>
            <person name="Rustenholz C."/>
            <person name="Cheng Z."/>
            <person name="Xiao H."/>
            <person name="Zhou Y."/>
        </authorList>
    </citation>
    <scope>NUCLEOTIDE SEQUENCE [LARGE SCALE GENOMIC DNA]</scope>
    <source>
        <strain evidence="9">cv. Pinot noir / PN40024</strain>
        <tissue evidence="8">Leaf</tissue>
    </source>
</reference>
<feature type="transmembrane region" description="Helical" evidence="6">
    <location>
        <begin position="217"/>
        <end position="234"/>
    </location>
</feature>
<keyword evidence="3 6" id="KW-0812">Transmembrane</keyword>